<dbReference type="PANTHER" id="PTHR12228">
    <property type="entry name" value="TRANSCRIPTION INITIATION FACTOR TFIID 55 KD SUBUNIT-RELATED"/>
    <property type="match status" value="1"/>
</dbReference>
<protein>
    <submittedName>
        <fullName evidence="8">TAFII55 protein conserved region containing protein</fullName>
    </submittedName>
</protein>
<dbReference type="GeneID" id="5478325"/>
<gene>
    <name evidence="8" type="ORF">BBOV_II005730</name>
</gene>
<dbReference type="InterPro" id="IPR006751">
    <property type="entry name" value="TAFII55_prot_cons_reg"/>
</dbReference>
<dbReference type="EMBL" id="AAXT01000003">
    <property type="protein sequence ID" value="EDO06524.1"/>
    <property type="molecule type" value="Genomic_DNA"/>
</dbReference>
<evidence type="ECO:0000256" key="3">
    <source>
        <dbReference type="ARBA" id="ARBA00023015"/>
    </source>
</evidence>
<dbReference type="GO" id="GO:0051123">
    <property type="term" value="P:RNA polymerase II preinitiation complex assembly"/>
    <property type="evidence" value="ECO:0007669"/>
    <property type="project" value="TreeGrafter"/>
</dbReference>
<comment type="similarity">
    <text evidence="2">Belongs to the TAF7 family.</text>
</comment>
<accession>A7AUB3</accession>
<keyword evidence="4" id="KW-0804">Transcription</keyword>
<dbReference type="Proteomes" id="UP000002173">
    <property type="component" value="Unassembled WGS sequence"/>
</dbReference>
<feature type="domain" description="TAFII55 protein conserved region" evidence="7">
    <location>
        <begin position="135"/>
        <end position="286"/>
    </location>
</feature>
<dbReference type="GO" id="GO:0016251">
    <property type="term" value="F:RNA polymerase II general transcription initiation factor activity"/>
    <property type="evidence" value="ECO:0007669"/>
    <property type="project" value="TreeGrafter"/>
</dbReference>
<feature type="compositionally biased region" description="Polar residues" evidence="6">
    <location>
        <begin position="51"/>
        <end position="73"/>
    </location>
</feature>
<evidence type="ECO:0000256" key="4">
    <source>
        <dbReference type="ARBA" id="ARBA00023163"/>
    </source>
</evidence>
<dbReference type="InterPro" id="IPR037817">
    <property type="entry name" value="TAF7"/>
</dbReference>
<organism evidence="8 9">
    <name type="scientific">Babesia bovis</name>
    <dbReference type="NCBI Taxonomy" id="5865"/>
    <lineage>
        <taxon>Eukaryota</taxon>
        <taxon>Sar</taxon>
        <taxon>Alveolata</taxon>
        <taxon>Apicomplexa</taxon>
        <taxon>Aconoidasida</taxon>
        <taxon>Piroplasmida</taxon>
        <taxon>Babesiidae</taxon>
        <taxon>Babesia</taxon>
    </lineage>
</organism>
<dbReference type="RefSeq" id="XP_001610092.1">
    <property type="nucleotide sequence ID" value="XM_001610042.1"/>
</dbReference>
<evidence type="ECO:0000256" key="1">
    <source>
        <dbReference type="ARBA" id="ARBA00004123"/>
    </source>
</evidence>
<keyword evidence="9" id="KW-1185">Reference proteome</keyword>
<evidence type="ECO:0000256" key="5">
    <source>
        <dbReference type="ARBA" id="ARBA00023242"/>
    </source>
</evidence>
<dbReference type="CDD" id="cd08047">
    <property type="entry name" value="TAF7"/>
    <property type="match status" value="1"/>
</dbReference>
<reference evidence="9" key="2">
    <citation type="journal article" date="2020" name="Data Brief">
        <title>Transcriptome dataset of Babesia bovis life stages within vertebrate and invertebrate hosts.</title>
        <authorList>
            <person name="Ueti M.W."/>
            <person name="Johnson W.C."/>
            <person name="Kappmeyer L.S."/>
            <person name="Herndon D.R."/>
            <person name="Mousel M.R."/>
            <person name="Reif K.E."/>
            <person name="Taus N.S."/>
            <person name="Ifeonu O.O."/>
            <person name="Silva J.C."/>
            <person name="Suarez C.E."/>
            <person name="Brayton K.A."/>
        </authorList>
    </citation>
    <scope>NUCLEOTIDE SEQUENCE [LARGE SCALE GENOMIC DNA]</scope>
</reference>
<dbReference type="PANTHER" id="PTHR12228:SF0">
    <property type="entry name" value="TATA-BOX BINDING PROTEIN ASSOCIATED FACTOR 7"/>
    <property type="match status" value="1"/>
</dbReference>
<keyword evidence="5" id="KW-0539">Nucleus</keyword>
<reference evidence="9" key="3">
    <citation type="journal article" date="2021" name="Int. J. Parasitol.">
        <title>Comparative analysis of gene expression between Babesia bovis blood stages and kinetes allowed by improved genome annotation.</title>
        <authorList>
            <person name="Ueti M.W."/>
            <person name="Johnson W.C."/>
            <person name="Kappmeyer L.S."/>
            <person name="Herndon D.R."/>
            <person name="Mousel M.R."/>
            <person name="Reif K.E."/>
            <person name="Taus N.S."/>
            <person name="Ifeonu O.O."/>
            <person name="Silva J.C."/>
            <person name="Suarez C.E."/>
            <person name="Brayton K.A."/>
        </authorList>
    </citation>
    <scope>NUCLEOTIDE SEQUENCE [LARGE SCALE GENOMIC DNA]</scope>
</reference>
<dbReference type="Pfam" id="PF04658">
    <property type="entry name" value="TAFII55_N"/>
    <property type="match status" value="1"/>
</dbReference>
<dbReference type="InParanoid" id="A7AUB3"/>
<dbReference type="OMA" id="MWEWPDG"/>
<keyword evidence="3" id="KW-0805">Transcription regulation</keyword>
<evidence type="ECO:0000313" key="8">
    <source>
        <dbReference type="EMBL" id="EDO06524.1"/>
    </source>
</evidence>
<name>A7AUB3_BABBO</name>
<reference evidence="8 9" key="1">
    <citation type="journal article" date="2007" name="PLoS Pathog.">
        <title>Genome sequence of Babesia bovis and comparative analysis of apicomplexan hemoprotozoa.</title>
        <authorList>
            <person name="Brayton K.A."/>
            <person name="Lau A.O.T."/>
            <person name="Herndon D.R."/>
            <person name="Hannick L."/>
            <person name="Kappmeyer L.S."/>
            <person name="Berens S.J."/>
            <person name="Bidwell S.L."/>
            <person name="Brown W.C."/>
            <person name="Crabtree J."/>
            <person name="Fadrosh D."/>
            <person name="Feldblum T."/>
            <person name="Forberger H.A."/>
            <person name="Haas B.J."/>
            <person name="Howell J.M."/>
            <person name="Khouri H."/>
            <person name="Koo H."/>
            <person name="Mann D.J."/>
            <person name="Norimine J."/>
            <person name="Paulsen I.T."/>
            <person name="Radune D."/>
            <person name="Ren Q."/>
            <person name="Smith R.K. Jr."/>
            <person name="Suarez C.E."/>
            <person name="White O."/>
            <person name="Wortman J.R."/>
            <person name="Knowles D.P. Jr."/>
            <person name="McElwain T.F."/>
            <person name="Nene V.M."/>
        </authorList>
    </citation>
    <scope>NUCLEOTIDE SEQUENCE [LARGE SCALE GENOMIC DNA]</scope>
    <source>
        <strain evidence="8">T2Bo</strain>
    </source>
</reference>
<comment type="subcellular location">
    <subcellularLocation>
        <location evidence="1">Nucleus</location>
    </subcellularLocation>
</comment>
<evidence type="ECO:0000256" key="2">
    <source>
        <dbReference type="ARBA" id="ARBA00009368"/>
    </source>
</evidence>
<comment type="caution">
    <text evidence="8">The sequence shown here is derived from an EMBL/GenBank/DDBJ whole genome shotgun (WGS) entry which is preliminary data.</text>
</comment>
<dbReference type="AlphaFoldDB" id="A7AUB3"/>
<sequence length="350" mass="39823">MSTEQLVMSDNDESIASSVADTQSDVTSVALNNIRIQLKFQEHMPATSAKSDVSATSLSQATANPPEVQSKSTRAPDFEDAIKGKLLARHGIFGAHEIYEDMLFNKPVKGERVSSKRLQNLDANAPRDFSDLGSIDKHCIIRFPNDVAETIRSRSEAGEDMGVVIEPTGRYDYREFMVKVRGVPLELIGILVELPCHVEAHKTLDCDLLFKSADISQIMIVQERKQAEITIEEMRQRLWEWPDGITPPTKNIRKRRFRNLDVYNNEEIKEAEREALTLLNGLVRDSYHFEIKSAQEVKELLENFRKGLIEERIIGPDEDVETYINALQQYEGMNEDSEIMFNGKGTQMRF</sequence>
<dbReference type="SMART" id="SM01370">
    <property type="entry name" value="TAFII55_N"/>
    <property type="match status" value="1"/>
</dbReference>
<dbReference type="GO" id="GO:0005669">
    <property type="term" value="C:transcription factor TFIID complex"/>
    <property type="evidence" value="ECO:0007669"/>
    <property type="project" value="InterPro"/>
</dbReference>
<evidence type="ECO:0000256" key="6">
    <source>
        <dbReference type="SAM" id="MobiDB-lite"/>
    </source>
</evidence>
<dbReference type="VEuPathDB" id="PiroplasmaDB:BBOV_II005730"/>
<dbReference type="eggNOG" id="KOG4011">
    <property type="taxonomic scope" value="Eukaryota"/>
</dbReference>
<evidence type="ECO:0000259" key="7">
    <source>
        <dbReference type="SMART" id="SM01370"/>
    </source>
</evidence>
<dbReference type="KEGG" id="bbo:BBOV_II005730"/>
<evidence type="ECO:0000313" key="9">
    <source>
        <dbReference type="Proteomes" id="UP000002173"/>
    </source>
</evidence>
<proteinExistence type="inferred from homology"/>
<dbReference type="STRING" id="5865.A7AUB3"/>
<feature type="region of interest" description="Disordered" evidence="6">
    <location>
        <begin position="51"/>
        <end position="74"/>
    </location>
</feature>